<dbReference type="InterPro" id="IPR036942">
    <property type="entry name" value="Beta-barrel_TonB_sf"/>
</dbReference>
<evidence type="ECO:0000313" key="6">
    <source>
        <dbReference type="Proteomes" id="UP001338309"/>
    </source>
</evidence>
<evidence type="ECO:0000313" key="5">
    <source>
        <dbReference type="EMBL" id="GMQ28483.1"/>
    </source>
</evidence>
<dbReference type="Gene3D" id="2.40.170.20">
    <property type="entry name" value="TonB-dependent receptor, beta-barrel domain"/>
    <property type="match status" value="1"/>
</dbReference>
<accession>A0ABQ6PKM6</accession>
<reference evidence="5 6" key="1">
    <citation type="submission" date="2023-08" db="EMBL/GenBank/DDBJ databases">
        <title>Draft genome sequence of Algoriphagus confluentis.</title>
        <authorList>
            <person name="Takatani N."/>
            <person name="Hosokawa M."/>
            <person name="Sawabe T."/>
        </authorList>
    </citation>
    <scope>NUCLEOTIDE SEQUENCE [LARGE SCALE GENOMIC DNA]</scope>
    <source>
        <strain evidence="5 6">NBRC 111222</strain>
    </source>
</reference>
<dbReference type="EMBL" id="BTPD01000003">
    <property type="protein sequence ID" value="GMQ28483.1"/>
    <property type="molecule type" value="Genomic_DNA"/>
</dbReference>
<sequence>MKMRLLIFLLTGTTLLGISSLQAQTQQRGEVQDQEFVIRKDRVLTVPTQPRSFERLPVLPQSQGMQDFVYNMTPYFLTIPALQVQPTAVQKNYRKPNLDLYPGFVRAGYGNFASPLLEARYMSTSSDPINFAVGFKHQSFGKGPVTIQEEESPESHTVLSGDISYFLESAEVFGSMKWAQDKYSFYGVDPNFVSEDPIEIIQGNVQNHFQIAAGIRDIQKVGPLGYEAQVSFRNFKDSYLARENEIGISGLVKFNPAADWSGSLGLEYFSTNPEDSTYQVTRNYFAIRPRVNYTYGDFRFSAGLNVVSENDSIPDKSSDFRIFPVLKASYQFAEEFGFYGEFSGDVQRNTYFSFVQENPFLGPSDQLLNTVNNYKIAAGIEGQFQGVFHYRAGIDVSRYNQLHLFANSESDTARFELVYDNRSTVANLNAELGFKFSDTYTLGTRLDLYQYDLSVQQEAWHRPIWTFSVNNQIKPVEKLLIQANLNFMGGIKARGDASIRAISPPEIELVYETINLKTIADLQLKADFKITDRISVFAEGNNLTNGKNMRWLNYPVRGVQLIGGASLKF</sequence>
<keyword evidence="2" id="KW-0472">Membrane</keyword>
<feature type="signal peptide" evidence="4">
    <location>
        <begin position="1"/>
        <end position="23"/>
    </location>
</feature>
<dbReference type="RefSeq" id="WP_338223236.1">
    <property type="nucleotide sequence ID" value="NZ_BTPD01000003.1"/>
</dbReference>
<evidence type="ECO:0000256" key="1">
    <source>
        <dbReference type="ARBA" id="ARBA00004442"/>
    </source>
</evidence>
<evidence type="ECO:0000256" key="2">
    <source>
        <dbReference type="ARBA" id="ARBA00023136"/>
    </source>
</evidence>
<keyword evidence="4" id="KW-0732">Signal</keyword>
<dbReference type="Proteomes" id="UP001338309">
    <property type="component" value="Unassembled WGS sequence"/>
</dbReference>
<proteinExistence type="predicted"/>
<evidence type="ECO:0000256" key="3">
    <source>
        <dbReference type="ARBA" id="ARBA00023237"/>
    </source>
</evidence>
<gene>
    <name evidence="5" type="ORF">Aconfl_11260</name>
</gene>
<comment type="caution">
    <text evidence="5">The sequence shown here is derived from an EMBL/GenBank/DDBJ whole genome shotgun (WGS) entry which is preliminary data.</text>
</comment>
<keyword evidence="3" id="KW-0998">Cell outer membrane</keyword>
<name>A0ABQ6PKM6_9BACT</name>
<feature type="chain" id="PRO_5045752526" evidence="4">
    <location>
        <begin position="24"/>
        <end position="569"/>
    </location>
</feature>
<keyword evidence="6" id="KW-1185">Reference proteome</keyword>
<comment type="subcellular location">
    <subcellularLocation>
        <location evidence="1">Cell outer membrane</location>
    </subcellularLocation>
</comment>
<organism evidence="5 6">
    <name type="scientific">Algoriphagus confluentis</name>
    <dbReference type="NCBI Taxonomy" id="1697556"/>
    <lineage>
        <taxon>Bacteria</taxon>
        <taxon>Pseudomonadati</taxon>
        <taxon>Bacteroidota</taxon>
        <taxon>Cytophagia</taxon>
        <taxon>Cytophagales</taxon>
        <taxon>Cyclobacteriaceae</taxon>
        <taxon>Algoriphagus</taxon>
    </lineage>
</organism>
<keyword evidence="5" id="KW-0675">Receptor</keyword>
<dbReference type="SUPFAM" id="SSF56935">
    <property type="entry name" value="Porins"/>
    <property type="match status" value="1"/>
</dbReference>
<evidence type="ECO:0000256" key="4">
    <source>
        <dbReference type="SAM" id="SignalP"/>
    </source>
</evidence>
<protein>
    <submittedName>
        <fullName evidence="5">TonB-dependent receptor</fullName>
    </submittedName>
</protein>